<evidence type="ECO:0000259" key="1">
    <source>
        <dbReference type="Pfam" id="PF13472"/>
    </source>
</evidence>
<dbReference type="Proteomes" id="UP000697995">
    <property type="component" value="Unassembled WGS sequence"/>
</dbReference>
<feature type="domain" description="SGNH hydrolase-type esterase" evidence="1">
    <location>
        <begin position="45"/>
        <end position="204"/>
    </location>
</feature>
<dbReference type="EMBL" id="NRSG01000252">
    <property type="protein sequence ID" value="MBK1661104.1"/>
    <property type="molecule type" value="Genomic_DNA"/>
</dbReference>
<dbReference type="CDD" id="cd01822">
    <property type="entry name" value="Lysophospholipase_L1_like"/>
    <property type="match status" value="1"/>
</dbReference>
<dbReference type="InterPro" id="IPR051532">
    <property type="entry name" value="Ester_Hydrolysis_Enzymes"/>
</dbReference>
<dbReference type="PANTHER" id="PTHR30383:SF24">
    <property type="entry name" value="THIOESTERASE 1_PROTEASE 1_LYSOPHOSPHOLIPASE L1"/>
    <property type="match status" value="1"/>
</dbReference>
<dbReference type="PANTHER" id="PTHR30383">
    <property type="entry name" value="THIOESTERASE 1/PROTEASE 1/LYSOPHOSPHOLIPASE L1"/>
    <property type="match status" value="1"/>
</dbReference>
<dbReference type="SUPFAM" id="SSF52266">
    <property type="entry name" value="SGNH hydrolase"/>
    <property type="match status" value="1"/>
</dbReference>
<proteinExistence type="predicted"/>
<evidence type="ECO:0000313" key="2">
    <source>
        <dbReference type="EMBL" id="MBK1661104.1"/>
    </source>
</evidence>
<name>A0ABS1D2V9_9PROT</name>
<protein>
    <submittedName>
        <fullName evidence="2">Arylesterase</fullName>
    </submittedName>
</protein>
<accession>A0ABS1D2V9</accession>
<gene>
    <name evidence="2" type="ORF">CKO45_23075</name>
</gene>
<reference evidence="2 3" key="1">
    <citation type="journal article" date="2020" name="Microorganisms">
        <title>Osmotic Adaptation and Compatible Solute Biosynthesis of Phototrophic Bacteria as Revealed from Genome Analyses.</title>
        <authorList>
            <person name="Imhoff J.F."/>
            <person name="Rahn T."/>
            <person name="Kunzel S."/>
            <person name="Keller A."/>
            <person name="Neulinger S.C."/>
        </authorList>
    </citation>
    <scope>NUCLEOTIDE SEQUENCE [LARGE SCALE GENOMIC DNA]</scope>
    <source>
        <strain evidence="2 3">DSM 15382</strain>
    </source>
</reference>
<dbReference type="InterPro" id="IPR036514">
    <property type="entry name" value="SGNH_hydro_sf"/>
</dbReference>
<comment type="caution">
    <text evidence="2">The sequence shown here is derived from an EMBL/GenBank/DDBJ whole genome shotgun (WGS) entry which is preliminary data.</text>
</comment>
<dbReference type="InterPro" id="IPR013830">
    <property type="entry name" value="SGNH_hydro"/>
</dbReference>
<organism evidence="2 3">
    <name type="scientific">Paracraurococcus ruber</name>
    <dbReference type="NCBI Taxonomy" id="77675"/>
    <lineage>
        <taxon>Bacteria</taxon>
        <taxon>Pseudomonadati</taxon>
        <taxon>Pseudomonadota</taxon>
        <taxon>Alphaproteobacteria</taxon>
        <taxon>Acetobacterales</taxon>
        <taxon>Roseomonadaceae</taxon>
        <taxon>Paracraurococcus</taxon>
    </lineage>
</organism>
<evidence type="ECO:0000313" key="3">
    <source>
        <dbReference type="Proteomes" id="UP000697995"/>
    </source>
</evidence>
<dbReference type="Pfam" id="PF13472">
    <property type="entry name" value="Lipase_GDSL_2"/>
    <property type="match status" value="1"/>
</dbReference>
<sequence length="229" mass="23806">MGPGIVRGNAGYGRRVALGPALALPLFGFGVFRPARAQAPVRLLALGDSLTAGYGLPQDQGFVPRLQAALGARGRQVRVINAGVSGDTIAGGLARLDWALAENPQAALVALGGNDGLRALPPAQSRAALTGILDRLAARRIPTLLAGMLAPPNFGAAYGQEFAAMFQDLARARPDLVFYPFFLEGVAADPALNQPDGIHPNAKGVEEVVRRILPSVEALLERVPRAPAG</sequence>
<keyword evidence="3" id="KW-1185">Reference proteome</keyword>
<dbReference type="Gene3D" id="3.40.50.1110">
    <property type="entry name" value="SGNH hydrolase"/>
    <property type="match status" value="1"/>
</dbReference>